<keyword evidence="1" id="KW-0500">Molybdenum</keyword>
<protein>
    <recommendedName>
        <fullName evidence="3">Aldehyde oxidase/xanthine dehydrogenase a/b hammerhead domain-containing protein</fullName>
    </recommendedName>
</protein>
<accession>A0A6A6LH24</accession>
<dbReference type="Gene3D" id="3.30.365.10">
    <property type="entry name" value="Aldehyde oxidase/xanthine dehydrogenase, molybdopterin binding domain"/>
    <property type="match status" value="3"/>
</dbReference>
<evidence type="ECO:0000256" key="2">
    <source>
        <dbReference type="ARBA" id="ARBA00023002"/>
    </source>
</evidence>
<feature type="domain" description="Aldehyde oxidase/xanthine dehydrogenase a/b hammerhead" evidence="3">
    <location>
        <begin position="193"/>
        <end position="297"/>
    </location>
</feature>
<dbReference type="SMART" id="SM01008">
    <property type="entry name" value="Ald_Xan_dh_C"/>
    <property type="match status" value="1"/>
</dbReference>
<dbReference type="Gene3D" id="3.90.1170.50">
    <property type="entry name" value="Aldehyde oxidase/xanthine dehydrogenase, a/b hammerhead"/>
    <property type="match status" value="1"/>
</dbReference>
<dbReference type="InterPro" id="IPR002346">
    <property type="entry name" value="Mopterin_DH_FAD-bd"/>
</dbReference>
<proteinExistence type="predicted"/>
<dbReference type="InterPro" id="IPR008274">
    <property type="entry name" value="AldOxase/xan_DH_MoCoBD1"/>
</dbReference>
<dbReference type="InterPro" id="IPR016208">
    <property type="entry name" value="Ald_Oxase/xanthine_DH-like"/>
</dbReference>
<dbReference type="GO" id="GO:0016491">
    <property type="term" value="F:oxidoreductase activity"/>
    <property type="evidence" value="ECO:0007669"/>
    <property type="project" value="UniProtKB-KW"/>
</dbReference>
<keyword evidence="5" id="KW-1185">Reference proteome</keyword>
<gene>
    <name evidence="4" type="ORF">GH714_004282</name>
</gene>
<evidence type="ECO:0000259" key="3">
    <source>
        <dbReference type="SMART" id="SM01008"/>
    </source>
</evidence>
<name>A0A6A6LH24_HEVBR</name>
<dbReference type="AlphaFoldDB" id="A0A6A6LH24"/>
<dbReference type="SUPFAM" id="SSF56003">
    <property type="entry name" value="Molybdenum cofactor-binding domain"/>
    <property type="match status" value="1"/>
</dbReference>
<dbReference type="PANTHER" id="PTHR11908:SF132">
    <property type="entry name" value="ALDEHYDE OXIDASE 1-RELATED"/>
    <property type="match status" value="1"/>
</dbReference>
<evidence type="ECO:0000313" key="5">
    <source>
        <dbReference type="Proteomes" id="UP000467840"/>
    </source>
</evidence>
<dbReference type="PANTHER" id="PTHR11908">
    <property type="entry name" value="XANTHINE DEHYDROGENASE"/>
    <property type="match status" value="1"/>
</dbReference>
<organism evidence="4 5">
    <name type="scientific">Hevea brasiliensis</name>
    <name type="common">Para rubber tree</name>
    <name type="synonym">Siphonia brasiliensis</name>
    <dbReference type="NCBI Taxonomy" id="3981"/>
    <lineage>
        <taxon>Eukaryota</taxon>
        <taxon>Viridiplantae</taxon>
        <taxon>Streptophyta</taxon>
        <taxon>Embryophyta</taxon>
        <taxon>Tracheophyta</taxon>
        <taxon>Spermatophyta</taxon>
        <taxon>Magnoliopsida</taxon>
        <taxon>eudicotyledons</taxon>
        <taxon>Gunneridae</taxon>
        <taxon>Pentapetalae</taxon>
        <taxon>rosids</taxon>
        <taxon>fabids</taxon>
        <taxon>Malpighiales</taxon>
        <taxon>Euphorbiaceae</taxon>
        <taxon>Crotonoideae</taxon>
        <taxon>Micrandreae</taxon>
        <taxon>Hevea</taxon>
    </lineage>
</organism>
<dbReference type="InterPro" id="IPR046867">
    <property type="entry name" value="AldOxase/xan_DH_MoCoBD2"/>
</dbReference>
<dbReference type="SUPFAM" id="SSF56176">
    <property type="entry name" value="FAD-binding/transporter-associated domain-like"/>
    <property type="match status" value="1"/>
</dbReference>
<dbReference type="Pfam" id="PF20256">
    <property type="entry name" value="MoCoBD_2"/>
    <property type="match status" value="1"/>
</dbReference>
<dbReference type="InterPro" id="IPR037165">
    <property type="entry name" value="AldOxase/xan_DH_Mopterin-bd_sf"/>
</dbReference>
<reference evidence="4 5" key="1">
    <citation type="journal article" date="2020" name="Mol. Plant">
        <title>The Chromosome-Based Rubber Tree Genome Provides New Insights into Spurge Genome Evolution and Rubber Biosynthesis.</title>
        <authorList>
            <person name="Liu J."/>
            <person name="Shi C."/>
            <person name="Shi C.C."/>
            <person name="Li W."/>
            <person name="Zhang Q.J."/>
            <person name="Zhang Y."/>
            <person name="Li K."/>
            <person name="Lu H.F."/>
            <person name="Shi C."/>
            <person name="Zhu S.T."/>
            <person name="Xiao Z.Y."/>
            <person name="Nan H."/>
            <person name="Yue Y."/>
            <person name="Zhu X.G."/>
            <person name="Wu Y."/>
            <person name="Hong X.N."/>
            <person name="Fan G.Y."/>
            <person name="Tong Y."/>
            <person name="Zhang D."/>
            <person name="Mao C.L."/>
            <person name="Liu Y.L."/>
            <person name="Hao S.J."/>
            <person name="Liu W.Q."/>
            <person name="Lv M.Q."/>
            <person name="Zhang H.B."/>
            <person name="Liu Y."/>
            <person name="Hu-Tang G.R."/>
            <person name="Wang J.P."/>
            <person name="Wang J.H."/>
            <person name="Sun Y.H."/>
            <person name="Ni S.B."/>
            <person name="Chen W.B."/>
            <person name="Zhang X.C."/>
            <person name="Jiao Y.N."/>
            <person name="Eichler E.E."/>
            <person name="Li G.H."/>
            <person name="Liu X."/>
            <person name="Gao L.Z."/>
        </authorList>
    </citation>
    <scope>NUCLEOTIDE SEQUENCE [LARGE SCALE GENOMIC DNA]</scope>
    <source>
        <strain evidence="5">cv. GT1</strain>
        <tissue evidence="4">Leaf</tissue>
    </source>
</reference>
<dbReference type="Proteomes" id="UP000467840">
    <property type="component" value="Chromosome 4"/>
</dbReference>
<dbReference type="Pfam" id="PF01315">
    <property type="entry name" value="Ald_Xan_dh_C"/>
    <property type="match status" value="1"/>
</dbReference>
<dbReference type="InterPro" id="IPR036318">
    <property type="entry name" value="FAD-bd_PCMH-like_sf"/>
</dbReference>
<dbReference type="GO" id="GO:0005506">
    <property type="term" value="F:iron ion binding"/>
    <property type="evidence" value="ECO:0007669"/>
    <property type="project" value="InterPro"/>
</dbReference>
<dbReference type="InterPro" id="IPR036856">
    <property type="entry name" value="Ald_Oxase/Xan_DH_a/b_sf"/>
</dbReference>
<dbReference type="Pfam" id="PF02738">
    <property type="entry name" value="MoCoBD_1"/>
    <property type="match status" value="1"/>
</dbReference>
<dbReference type="InterPro" id="IPR000674">
    <property type="entry name" value="Ald_Oxase/Xan_DH_a/b"/>
</dbReference>
<evidence type="ECO:0000256" key="1">
    <source>
        <dbReference type="ARBA" id="ARBA00022505"/>
    </source>
</evidence>
<evidence type="ECO:0000313" key="4">
    <source>
        <dbReference type="EMBL" id="KAF2299837.1"/>
    </source>
</evidence>
<dbReference type="Pfam" id="PF00941">
    <property type="entry name" value="FAD_binding_5"/>
    <property type="match status" value="1"/>
</dbReference>
<dbReference type="SUPFAM" id="SSF54665">
    <property type="entry name" value="CO dehydrogenase molybdoprotein N-domain-like"/>
    <property type="match status" value="1"/>
</dbReference>
<keyword evidence="2" id="KW-0560">Oxidoreductase</keyword>
<dbReference type="GO" id="GO:0050660">
    <property type="term" value="F:flavin adenine dinucleotide binding"/>
    <property type="evidence" value="ECO:0007669"/>
    <property type="project" value="InterPro"/>
</dbReference>
<dbReference type="EMBL" id="JAAGAX010000010">
    <property type="protein sequence ID" value="KAF2299837.1"/>
    <property type="molecule type" value="Genomic_DNA"/>
</dbReference>
<comment type="caution">
    <text evidence="4">The sequence shown here is derived from an EMBL/GenBank/DDBJ whole genome shotgun (WGS) entry which is preliminary data.</text>
</comment>
<sequence length="595" mass="65984">MNFGGCGACVVLLSKYVPVLAKLRILRLEELQNLLKTTDANTGVRVKLVVGNTRMGYHKELGHYDKYIDLRYIPEMSMIGRDRGIEIGATVTISKLSSGAVGTKRAIRARKVEVFLTGKLLTIAALYEAIILVKVTVVPEDGTQNHPYRSSLAVDDVQFPTLLSSSKQVVQLNRGCHPVGEPIPKSGASLQASGEAVYVDDIPSPGNRLHGAFIYSTKPFARVKGIKFNSESLPDGVTALISYKDIPIGGQNIGLVFAFGPEPLFAEKLTQYAGEPLAFVVSVEEAIERSSIFEVPPVVYPEKVGDLSKGMAQADHKILSAEIKLGLQYHFYMENQTALAALDEDNCMVVYSSTQCSEYAHVAIVKCLGVPEHNVRVLTRRVGGDSVRARNLHAYDSLKLFYDVSVGEPLEYTLTSIWERLATSSSFNQRIEIIKEFNRYSVWKKRDMGDLRHLYLQLMKMEAYLEAVHLSANSYFVPDSASKQYLNYGAAVEVDLLTGQTTILRSDILYDCGQSINPAVDLGQIEGAFVQGIGFFMLEEYTTNSDGLSNAEGTWTYKIPTLDTIPKQFNVEILNSRHHQNRFSLQKLPVSRHYS</sequence>